<feature type="region of interest" description="Disordered" evidence="3">
    <location>
        <begin position="364"/>
        <end position="393"/>
    </location>
</feature>
<dbReference type="InterPro" id="IPR036086">
    <property type="entry name" value="ParB/Sulfiredoxin_sf"/>
</dbReference>
<reference evidence="5 6" key="1">
    <citation type="submission" date="2018-04" db="EMBL/GenBank/DDBJ databases">
        <title>Genomic Encyclopedia of Type Strains, Phase IV (KMG-IV): sequencing the most valuable type-strain genomes for metagenomic binning, comparative biology and taxonomic classification.</title>
        <authorList>
            <person name="Goeker M."/>
        </authorList>
    </citation>
    <scope>NUCLEOTIDE SEQUENCE [LARGE SCALE GENOMIC DNA]</scope>
    <source>
        <strain evidence="5 6">DSM 26588</strain>
    </source>
</reference>
<dbReference type="InterPro" id="IPR050336">
    <property type="entry name" value="Chromosome_partition/occlusion"/>
</dbReference>
<feature type="domain" description="ParB-like N-terminal" evidence="4">
    <location>
        <begin position="23"/>
        <end position="111"/>
    </location>
</feature>
<dbReference type="PANTHER" id="PTHR33375:SF1">
    <property type="entry name" value="CHROMOSOME-PARTITIONING PROTEIN PARB-RELATED"/>
    <property type="match status" value="1"/>
</dbReference>
<evidence type="ECO:0000313" key="6">
    <source>
        <dbReference type="Proteomes" id="UP000245778"/>
    </source>
</evidence>
<dbReference type="RefSeq" id="WP_165366583.1">
    <property type="nucleotide sequence ID" value="NZ_CP011524.1"/>
</dbReference>
<protein>
    <submittedName>
        <fullName evidence="5">ParB/RepB/Spo0J family partition protein</fullName>
    </submittedName>
</protein>
<feature type="region of interest" description="Disordered" evidence="3">
    <location>
        <begin position="108"/>
        <end position="244"/>
    </location>
</feature>
<dbReference type="EMBL" id="QEKK01000004">
    <property type="protein sequence ID" value="PVY58437.1"/>
    <property type="molecule type" value="Genomic_DNA"/>
</dbReference>
<feature type="compositionally biased region" description="Basic and acidic residues" evidence="3">
    <location>
        <begin position="520"/>
        <end position="531"/>
    </location>
</feature>
<feature type="compositionally biased region" description="Basic and acidic residues" evidence="3">
    <location>
        <begin position="364"/>
        <end position="385"/>
    </location>
</feature>
<dbReference type="CDD" id="cd16407">
    <property type="entry name" value="ParB_N_like"/>
    <property type="match status" value="1"/>
</dbReference>
<proteinExistence type="inferred from homology"/>
<dbReference type="Gene3D" id="1.10.10.2830">
    <property type="match status" value="1"/>
</dbReference>
<comment type="similarity">
    <text evidence="1">Belongs to the ParB family.</text>
</comment>
<dbReference type="SUPFAM" id="SSF109709">
    <property type="entry name" value="KorB DNA-binding domain-like"/>
    <property type="match status" value="1"/>
</dbReference>
<dbReference type="AlphaFoldDB" id="A0A2U1CCB3"/>
<dbReference type="InterPro" id="IPR041468">
    <property type="entry name" value="HTH_ParB/Spo0J"/>
</dbReference>
<organism evidence="5 6">
    <name type="scientific">Intestinimonas butyriciproducens</name>
    <dbReference type="NCBI Taxonomy" id="1297617"/>
    <lineage>
        <taxon>Bacteria</taxon>
        <taxon>Bacillati</taxon>
        <taxon>Bacillota</taxon>
        <taxon>Clostridia</taxon>
        <taxon>Eubacteriales</taxon>
        <taxon>Intestinimonas</taxon>
    </lineage>
</organism>
<dbReference type="Pfam" id="PF17762">
    <property type="entry name" value="HTH_ParB"/>
    <property type="match status" value="1"/>
</dbReference>
<evidence type="ECO:0000256" key="2">
    <source>
        <dbReference type="ARBA" id="ARBA00022829"/>
    </source>
</evidence>
<dbReference type="GO" id="GO:0007059">
    <property type="term" value="P:chromosome segregation"/>
    <property type="evidence" value="ECO:0007669"/>
    <property type="project" value="UniProtKB-KW"/>
</dbReference>
<dbReference type="Pfam" id="PF02195">
    <property type="entry name" value="ParB_N"/>
    <property type="match status" value="2"/>
</dbReference>
<dbReference type="NCBIfam" id="TIGR00180">
    <property type="entry name" value="parB_part"/>
    <property type="match status" value="1"/>
</dbReference>
<dbReference type="GO" id="GO:0003677">
    <property type="term" value="F:DNA binding"/>
    <property type="evidence" value="ECO:0007669"/>
    <property type="project" value="InterPro"/>
</dbReference>
<dbReference type="SMART" id="SM00470">
    <property type="entry name" value="ParB"/>
    <property type="match status" value="2"/>
</dbReference>
<name>A0A2U1CCB3_9FIRM</name>
<evidence type="ECO:0000256" key="1">
    <source>
        <dbReference type="ARBA" id="ARBA00006295"/>
    </source>
</evidence>
<dbReference type="Proteomes" id="UP000245778">
    <property type="component" value="Unassembled WGS sequence"/>
</dbReference>
<feature type="domain" description="ParB-like N-terminal" evidence="4">
    <location>
        <begin position="252"/>
        <end position="342"/>
    </location>
</feature>
<keyword evidence="2" id="KW-0159">Chromosome partition</keyword>
<comment type="caution">
    <text evidence="5">The sequence shown here is derived from an EMBL/GenBank/DDBJ whole genome shotgun (WGS) entry which is preliminary data.</text>
</comment>
<dbReference type="SUPFAM" id="SSF110849">
    <property type="entry name" value="ParB/Sulfiredoxin"/>
    <property type="match status" value="2"/>
</dbReference>
<dbReference type="InterPro" id="IPR004437">
    <property type="entry name" value="ParB/RepB/Spo0J"/>
</dbReference>
<feature type="compositionally biased region" description="Low complexity" evidence="3">
    <location>
        <begin position="213"/>
        <end position="235"/>
    </location>
</feature>
<evidence type="ECO:0000259" key="4">
    <source>
        <dbReference type="SMART" id="SM00470"/>
    </source>
</evidence>
<dbReference type="PANTHER" id="PTHR33375">
    <property type="entry name" value="CHROMOSOME-PARTITIONING PROTEIN PARB-RELATED"/>
    <property type="match status" value="1"/>
</dbReference>
<accession>A0A2U1CCB3</accession>
<dbReference type="InterPro" id="IPR003115">
    <property type="entry name" value="ParB_N"/>
</dbReference>
<evidence type="ECO:0000313" key="5">
    <source>
        <dbReference type="EMBL" id="PVY58437.1"/>
    </source>
</evidence>
<feature type="region of interest" description="Disordered" evidence="3">
    <location>
        <begin position="1"/>
        <end position="23"/>
    </location>
</feature>
<dbReference type="Gene3D" id="3.90.1530.30">
    <property type="match status" value="2"/>
</dbReference>
<dbReference type="GO" id="GO:0005694">
    <property type="term" value="C:chromosome"/>
    <property type="evidence" value="ECO:0007669"/>
    <property type="project" value="TreeGrafter"/>
</dbReference>
<gene>
    <name evidence="5" type="ORF">C7373_10430</name>
</gene>
<feature type="compositionally biased region" description="Basic and acidic residues" evidence="3">
    <location>
        <begin position="192"/>
        <end position="202"/>
    </location>
</feature>
<sequence>MADEEKTKTTPQPPPPDAPQNIKLEDIHDLPGVMVRKRIDRDLGGLVQSIKSQGVMEPVVLRQREDGKFQMVSGYRRLWGSELAGKTDIPALVRAATLTEAQEYFRAVNGPNPGKVPLPGKSVAPEAPKPPAPPEEPKPKVKAETPATPERKEEKPITQPVPKKELGPDGLNAEGGSQDADSTANAVKKKIREMEAEAEKKSKTPAPPVASTAGANAAKGKGASPQAAQEAGQASEEADSFSLPLSQEGKKVRIKISEIHDFPGHPYKVVEDKDMKDLAESIRKFGIMENTTVIPRPEGGYYMVSGHRRKHAALLAGLTDLPAEVKNWDMDEAIIAMVDSNLKRETISPMEKARAYKMKLEAMKRKSGRRTKEEAAKGAPEKRSDQQLAEQVGESRNTIQRFVRLNELVPDLQELVDSGKLPVNTAVELSFVPKERQEDVADMLNRGHTISGTQAAQLKEVSQKAPITPQKVAEILDPARKEPDVKIVLTGDRLRKYFPDVSMTPNEIMESVYGALEERRKREIKRQRTQEKGAQTPAPKREDKPGQKPALLPPQGPKKAEPSKKTPGLSR</sequence>
<feature type="compositionally biased region" description="Basic and acidic residues" evidence="3">
    <location>
        <begin position="135"/>
        <end position="167"/>
    </location>
</feature>
<evidence type="ECO:0000256" key="3">
    <source>
        <dbReference type="SAM" id="MobiDB-lite"/>
    </source>
</evidence>
<dbReference type="GeneID" id="93228777"/>
<feature type="region of interest" description="Disordered" evidence="3">
    <location>
        <begin position="520"/>
        <end position="571"/>
    </location>
</feature>